<keyword evidence="2" id="KW-0378">Hydrolase</keyword>
<dbReference type="PANTHER" id="PTHR43265:SF1">
    <property type="entry name" value="ESTERASE ESTD"/>
    <property type="match status" value="1"/>
</dbReference>
<dbReference type="Gene3D" id="3.40.50.1820">
    <property type="entry name" value="alpha/beta hydrolase"/>
    <property type="match status" value="1"/>
</dbReference>
<comment type="caution">
    <text evidence="2">The sequence shown here is derived from an EMBL/GenBank/DDBJ whole genome shotgun (WGS) entry which is preliminary data.</text>
</comment>
<dbReference type="RefSeq" id="WP_305008134.1">
    <property type="nucleotide sequence ID" value="NZ_JAUQSY010000013.1"/>
</dbReference>
<sequence length="515" mass="55268">MKNLLSLAGIVLLIWLLPGWTLAQAPKGGTGLAGTWKGPLAVPGGAQPIQITVQEATAGRPTAELLLPVKKMARYPMTVTLRGDSVEFFAATAECRFTCRRSVDGSELRGKWRQTGFKAPLTLVRATAAGAEAPEGTDPTTAPLFVSTYRTEPVKLASGPEKIALGGSLTIPDGDGPFPAVVLLSDLGMQDRDATVGHYRLFGGLANYLSRYGIAVLRLDDRGVGQSGGSTATTTTADRVQDAQAGLAYLRTQSSIDPAHIGLIGHGEGGNVALLAAGQPLAPNFVITLAASGLMGQELLARQPEPVNPADTAQAGVARRKMKREILVQAEKLRASGSNAAQIETYLGQQQLKMRNEDRKQAEAMLKFRRSMLEIVKQTPGNDQAQAIVVNMLRQRYPDENPAVLRTRAVDFTSPWNRSFVRFDPRLELGKVQCPVLLLQGTDDIEVEAEPNLAALEKGLKNNKKLTVRRLLGVNHQFQAPAAQLLASADGQKSEPIIAPAMLEAVRDWVSQQAK</sequence>
<reference evidence="2" key="1">
    <citation type="submission" date="2023-07" db="EMBL/GenBank/DDBJ databases">
        <authorList>
            <person name="Kim M.K."/>
        </authorList>
    </citation>
    <scope>NUCLEOTIDE SEQUENCE</scope>
    <source>
        <strain evidence="2">ASUV-10-1</strain>
    </source>
</reference>
<gene>
    <name evidence="2" type="ORF">Q5H93_18550</name>
</gene>
<dbReference type="EMBL" id="JAUQSY010000013">
    <property type="protein sequence ID" value="MDO7876752.1"/>
    <property type="molecule type" value="Genomic_DNA"/>
</dbReference>
<dbReference type="InterPro" id="IPR053145">
    <property type="entry name" value="AB_hydrolase_Est10"/>
</dbReference>
<name>A0ABT9BEU0_9BACT</name>
<protein>
    <submittedName>
        <fullName evidence="2">Alpha/beta hydrolase</fullName>
    </submittedName>
</protein>
<dbReference type="Proteomes" id="UP001176429">
    <property type="component" value="Unassembled WGS sequence"/>
</dbReference>
<accession>A0ABT9BEU0</accession>
<feature type="domain" description="Serine aminopeptidase S33" evidence="1">
    <location>
        <begin position="197"/>
        <end position="467"/>
    </location>
</feature>
<evidence type="ECO:0000313" key="3">
    <source>
        <dbReference type="Proteomes" id="UP001176429"/>
    </source>
</evidence>
<organism evidence="2 3">
    <name type="scientific">Hymenobacter aranciens</name>
    <dbReference type="NCBI Taxonomy" id="3063996"/>
    <lineage>
        <taxon>Bacteria</taxon>
        <taxon>Pseudomonadati</taxon>
        <taxon>Bacteroidota</taxon>
        <taxon>Cytophagia</taxon>
        <taxon>Cytophagales</taxon>
        <taxon>Hymenobacteraceae</taxon>
        <taxon>Hymenobacter</taxon>
    </lineage>
</organism>
<dbReference type="Pfam" id="PF12146">
    <property type="entry name" value="Hydrolase_4"/>
    <property type="match status" value="1"/>
</dbReference>
<dbReference type="SUPFAM" id="SSF53474">
    <property type="entry name" value="alpha/beta-Hydrolases"/>
    <property type="match status" value="1"/>
</dbReference>
<evidence type="ECO:0000313" key="2">
    <source>
        <dbReference type="EMBL" id="MDO7876752.1"/>
    </source>
</evidence>
<keyword evidence="3" id="KW-1185">Reference proteome</keyword>
<dbReference type="PANTHER" id="PTHR43265">
    <property type="entry name" value="ESTERASE ESTD"/>
    <property type="match status" value="1"/>
</dbReference>
<dbReference type="InterPro" id="IPR022742">
    <property type="entry name" value="Hydrolase_4"/>
</dbReference>
<evidence type="ECO:0000259" key="1">
    <source>
        <dbReference type="Pfam" id="PF12146"/>
    </source>
</evidence>
<proteinExistence type="predicted"/>
<dbReference type="InterPro" id="IPR029058">
    <property type="entry name" value="AB_hydrolase_fold"/>
</dbReference>
<dbReference type="GO" id="GO:0016787">
    <property type="term" value="F:hydrolase activity"/>
    <property type="evidence" value="ECO:0007669"/>
    <property type="project" value="UniProtKB-KW"/>
</dbReference>